<dbReference type="EMBL" id="JAZDDF010000148">
    <property type="protein sequence ID" value="MEE1974392.1"/>
    <property type="molecule type" value="Genomic_DNA"/>
</dbReference>
<keyword evidence="2" id="KW-1185">Reference proteome</keyword>
<accession>A0ABU7IN56</accession>
<name>A0ABU7IN56_9FLAO</name>
<reference evidence="1 2" key="1">
    <citation type="submission" date="2024-01" db="EMBL/GenBank/DDBJ databases">
        <title>Maribacter spp. originated from different algae showed divergent polysaccharides utilization ability.</title>
        <authorList>
            <person name="Wang H."/>
            <person name="Wu Y."/>
        </authorList>
    </citation>
    <scope>NUCLEOTIDE SEQUENCE [LARGE SCALE GENOMIC DNA]</scope>
    <source>
        <strain evidence="1 2">KPT27_14</strain>
    </source>
</reference>
<proteinExistence type="predicted"/>
<dbReference type="SUPFAM" id="SSF52768">
    <property type="entry name" value="Arginase/deacetylase"/>
    <property type="match status" value="1"/>
</dbReference>
<dbReference type="InterPro" id="IPR023696">
    <property type="entry name" value="Ureohydrolase_dom_sf"/>
</dbReference>
<sequence length="76" mass="8398">IKIHSKQNGIPDLEGVQLAIIGVVENRNDVNYIGVDIDFDSIRKTLYTLFPGNWSTSIADLGDILPGESVEDTYYA</sequence>
<comment type="caution">
    <text evidence="1">The sequence shown here is derived from an EMBL/GenBank/DDBJ whole genome shotgun (WGS) entry which is preliminary data.</text>
</comment>
<feature type="non-terminal residue" evidence="1">
    <location>
        <position position="76"/>
    </location>
</feature>
<feature type="non-terminal residue" evidence="1">
    <location>
        <position position="1"/>
    </location>
</feature>
<evidence type="ECO:0000313" key="1">
    <source>
        <dbReference type="EMBL" id="MEE1974392.1"/>
    </source>
</evidence>
<dbReference type="Proteomes" id="UP001343698">
    <property type="component" value="Unassembled WGS sequence"/>
</dbReference>
<evidence type="ECO:0000313" key="2">
    <source>
        <dbReference type="Proteomes" id="UP001343698"/>
    </source>
</evidence>
<gene>
    <name evidence="1" type="ORF">V1H85_18210</name>
</gene>
<protein>
    <submittedName>
        <fullName evidence="1">Arginase</fullName>
    </submittedName>
</protein>
<organism evidence="1 2">
    <name type="scientific">Maribacter flavus</name>
    <dbReference type="NCBI Taxonomy" id="1658664"/>
    <lineage>
        <taxon>Bacteria</taxon>
        <taxon>Pseudomonadati</taxon>
        <taxon>Bacteroidota</taxon>
        <taxon>Flavobacteriia</taxon>
        <taxon>Flavobacteriales</taxon>
        <taxon>Flavobacteriaceae</taxon>
        <taxon>Maribacter</taxon>
    </lineage>
</organism>